<dbReference type="EMBL" id="ANIY01002612">
    <property type="protein sequence ID" value="ETP39928.1"/>
    <property type="molecule type" value="Genomic_DNA"/>
</dbReference>
<proteinExistence type="predicted"/>
<dbReference type="AlphaFoldDB" id="W2YY28"/>
<name>W2YY28_PHYNI</name>
<evidence type="ECO:0000256" key="1">
    <source>
        <dbReference type="SAM" id="MobiDB-lite"/>
    </source>
</evidence>
<feature type="region of interest" description="Disordered" evidence="1">
    <location>
        <begin position="151"/>
        <end position="206"/>
    </location>
</feature>
<accession>W2YY28</accession>
<comment type="caution">
    <text evidence="2">The sequence shown here is derived from an EMBL/GenBank/DDBJ whole genome shotgun (WGS) entry which is preliminary data.</text>
</comment>
<organism evidence="2 3">
    <name type="scientific">Phytophthora nicotianae P10297</name>
    <dbReference type="NCBI Taxonomy" id="1317064"/>
    <lineage>
        <taxon>Eukaryota</taxon>
        <taxon>Sar</taxon>
        <taxon>Stramenopiles</taxon>
        <taxon>Oomycota</taxon>
        <taxon>Peronosporomycetes</taxon>
        <taxon>Peronosporales</taxon>
        <taxon>Peronosporaceae</taxon>
        <taxon>Phytophthora</taxon>
    </lineage>
</organism>
<evidence type="ECO:0000313" key="2">
    <source>
        <dbReference type="EMBL" id="ETP39928.1"/>
    </source>
</evidence>
<sequence length="206" mass="23854">MGEGEHCIDVSTAIMEEVDRLANETTITQKEMWLSIVNKFYMLDGPPVRGVSKGAVENRVQNARGKRKDGGPKRIIEKPPLSKRTWMDAYPPTFWNVYGMRRDIVSRTNNPLERFHRELNKRFRPHPTMKQFVTTLEILAREYVVQRNGVNIEDSTSSSDSDNHVVDEEADSERYSTDMSPTSEENNDEDAIYEQDNSFEYEGDVW</sequence>
<feature type="compositionally biased region" description="Acidic residues" evidence="1">
    <location>
        <begin position="185"/>
        <end position="206"/>
    </location>
</feature>
<gene>
    <name evidence="2" type="ORF">F442_12654</name>
</gene>
<reference evidence="2 3" key="1">
    <citation type="submission" date="2013-11" db="EMBL/GenBank/DDBJ databases">
        <title>The Genome Sequence of Phytophthora parasitica P10297.</title>
        <authorList>
            <consortium name="The Broad Institute Genomics Platform"/>
            <person name="Russ C."/>
            <person name="Tyler B."/>
            <person name="Panabieres F."/>
            <person name="Shan W."/>
            <person name="Tripathy S."/>
            <person name="Grunwald N."/>
            <person name="Machado M."/>
            <person name="Johnson C.S."/>
            <person name="Walker B."/>
            <person name="Young S.K."/>
            <person name="Zeng Q."/>
            <person name="Gargeya S."/>
            <person name="Fitzgerald M."/>
            <person name="Haas B."/>
            <person name="Abouelleil A."/>
            <person name="Allen A.W."/>
            <person name="Alvarado L."/>
            <person name="Arachchi H.M."/>
            <person name="Berlin A.M."/>
            <person name="Chapman S.B."/>
            <person name="Gainer-Dewar J."/>
            <person name="Goldberg J."/>
            <person name="Griggs A."/>
            <person name="Gujja S."/>
            <person name="Hansen M."/>
            <person name="Howarth C."/>
            <person name="Imamovic A."/>
            <person name="Ireland A."/>
            <person name="Larimer J."/>
            <person name="McCowan C."/>
            <person name="Murphy C."/>
            <person name="Pearson M."/>
            <person name="Poon T.W."/>
            <person name="Priest M."/>
            <person name="Roberts A."/>
            <person name="Saif S."/>
            <person name="Shea T."/>
            <person name="Sisk P."/>
            <person name="Sykes S."/>
            <person name="Wortman J."/>
            <person name="Nusbaum C."/>
            <person name="Birren B."/>
        </authorList>
    </citation>
    <scope>NUCLEOTIDE SEQUENCE [LARGE SCALE GENOMIC DNA]</scope>
    <source>
        <strain evidence="2 3">P10297</strain>
    </source>
</reference>
<feature type="compositionally biased region" description="Basic and acidic residues" evidence="1">
    <location>
        <begin position="161"/>
        <end position="176"/>
    </location>
</feature>
<dbReference type="Proteomes" id="UP000018948">
    <property type="component" value="Unassembled WGS sequence"/>
</dbReference>
<evidence type="ECO:0000313" key="3">
    <source>
        <dbReference type="Proteomes" id="UP000018948"/>
    </source>
</evidence>
<protein>
    <submittedName>
        <fullName evidence="2">Uncharacterized protein</fullName>
    </submittedName>
</protein>